<keyword evidence="7" id="KW-0813">Transport</keyword>
<dbReference type="PANTHER" id="PTHR30433:SF3">
    <property type="entry name" value="MOTILITY PROTEIN A"/>
    <property type="match status" value="1"/>
</dbReference>
<evidence type="ECO:0000256" key="3">
    <source>
        <dbReference type="ARBA" id="ARBA00022692"/>
    </source>
</evidence>
<evidence type="ECO:0000256" key="1">
    <source>
        <dbReference type="ARBA" id="ARBA00004651"/>
    </source>
</evidence>
<evidence type="ECO:0000256" key="8">
    <source>
        <dbReference type="SAM" id="Phobius"/>
    </source>
</evidence>
<dbReference type="GO" id="GO:0071978">
    <property type="term" value="P:bacterial-type flagellum-dependent swarming motility"/>
    <property type="evidence" value="ECO:0007669"/>
    <property type="project" value="InterPro"/>
</dbReference>
<evidence type="ECO:0000256" key="7">
    <source>
        <dbReference type="RuleBase" id="RU004057"/>
    </source>
</evidence>
<gene>
    <name evidence="11" type="ORF">EDD71_11485</name>
</gene>
<evidence type="ECO:0000313" key="11">
    <source>
        <dbReference type="EMBL" id="TDT52103.1"/>
    </source>
</evidence>
<dbReference type="RefSeq" id="WP_133628496.1">
    <property type="nucleotide sequence ID" value="NZ_SOAZ01000014.1"/>
</dbReference>
<comment type="caution">
    <text evidence="11">The sequence shown here is derived from an EMBL/GenBank/DDBJ whole genome shotgun (WGS) entry which is preliminary data.</text>
</comment>
<dbReference type="OrthoDB" id="9806929at2"/>
<evidence type="ECO:0000259" key="10">
    <source>
        <dbReference type="Pfam" id="PF20560"/>
    </source>
</evidence>
<evidence type="ECO:0000256" key="2">
    <source>
        <dbReference type="ARBA" id="ARBA00022475"/>
    </source>
</evidence>
<dbReference type="PANTHER" id="PTHR30433">
    <property type="entry name" value="CHEMOTAXIS PROTEIN MOTA"/>
    <property type="match status" value="1"/>
</dbReference>
<dbReference type="Proteomes" id="UP000295325">
    <property type="component" value="Unassembled WGS sequence"/>
</dbReference>
<feature type="transmembrane region" description="Helical" evidence="8">
    <location>
        <begin position="184"/>
        <end position="205"/>
    </location>
</feature>
<name>A0A4R7KB29_9CLOT</name>
<evidence type="ECO:0000256" key="4">
    <source>
        <dbReference type="ARBA" id="ARBA00022779"/>
    </source>
</evidence>
<accession>A0A4R7KB29</accession>
<evidence type="ECO:0000256" key="6">
    <source>
        <dbReference type="ARBA" id="ARBA00023136"/>
    </source>
</evidence>
<evidence type="ECO:0000259" key="9">
    <source>
        <dbReference type="Pfam" id="PF01618"/>
    </source>
</evidence>
<feature type="domain" description="Motility protein A N-terminal" evidence="10">
    <location>
        <begin position="7"/>
        <end position="92"/>
    </location>
</feature>
<evidence type="ECO:0000256" key="5">
    <source>
        <dbReference type="ARBA" id="ARBA00022989"/>
    </source>
</evidence>
<feature type="transmembrane region" description="Helical" evidence="8">
    <location>
        <begin position="5"/>
        <end position="24"/>
    </location>
</feature>
<dbReference type="GO" id="GO:0006935">
    <property type="term" value="P:chemotaxis"/>
    <property type="evidence" value="ECO:0007669"/>
    <property type="project" value="InterPro"/>
</dbReference>
<protein>
    <submittedName>
        <fullName evidence="11">Chemotaxis protein MotA</fullName>
    </submittedName>
</protein>
<dbReference type="Pfam" id="PF01618">
    <property type="entry name" value="MotA_ExbB"/>
    <property type="match status" value="1"/>
</dbReference>
<keyword evidence="4" id="KW-0283">Flagellar rotation</keyword>
<keyword evidence="6 8" id="KW-0472">Membrane</keyword>
<evidence type="ECO:0000313" key="12">
    <source>
        <dbReference type="Proteomes" id="UP000295325"/>
    </source>
</evidence>
<keyword evidence="5 8" id="KW-1133">Transmembrane helix</keyword>
<reference evidence="11 12" key="1">
    <citation type="submission" date="2019-03" db="EMBL/GenBank/DDBJ databases">
        <title>Genomic Encyclopedia of Type Strains, Phase IV (KMG-IV): sequencing the most valuable type-strain genomes for metagenomic binning, comparative biology and taxonomic classification.</title>
        <authorList>
            <person name="Goeker M."/>
        </authorList>
    </citation>
    <scope>NUCLEOTIDE SEQUENCE [LARGE SCALE GENOMIC DNA]</scope>
    <source>
        <strain evidence="11 12">DSM 24455</strain>
    </source>
</reference>
<keyword evidence="12" id="KW-1185">Reference proteome</keyword>
<dbReference type="InterPro" id="IPR002898">
    <property type="entry name" value="MotA_ExbB_proton_chnl"/>
</dbReference>
<dbReference type="EMBL" id="SOAZ01000014">
    <property type="protein sequence ID" value="TDT52103.1"/>
    <property type="molecule type" value="Genomic_DNA"/>
</dbReference>
<organism evidence="11 12">
    <name type="scientific">Fonticella tunisiensis</name>
    <dbReference type="NCBI Taxonomy" id="1096341"/>
    <lineage>
        <taxon>Bacteria</taxon>
        <taxon>Bacillati</taxon>
        <taxon>Bacillota</taxon>
        <taxon>Clostridia</taxon>
        <taxon>Eubacteriales</taxon>
        <taxon>Clostridiaceae</taxon>
        <taxon>Fonticella</taxon>
    </lineage>
</organism>
<proteinExistence type="inferred from homology"/>
<comment type="subcellular location">
    <subcellularLocation>
        <location evidence="1">Cell membrane</location>
        <topology evidence="1">Multi-pass membrane protein</topology>
    </subcellularLocation>
    <subcellularLocation>
        <location evidence="7">Membrane</location>
        <topology evidence="7">Multi-pass membrane protein</topology>
    </subcellularLocation>
</comment>
<dbReference type="AlphaFoldDB" id="A0A4R7KB29"/>
<dbReference type="InterPro" id="IPR047055">
    <property type="entry name" value="MotA-like"/>
</dbReference>
<dbReference type="Pfam" id="PF20560">
    <property type="entry name" value="MotA_N"/>
    <property type="match status" value="1"/>
</dbReference>
<dbReference type="NCBIfam" id="NF006583">
    <property type="entry name" value="PRK09109.1"/>
    <property type="match status" value="1"/>
</dbReference>
<sequence>MSISAIVSIIIGIASLILAFVFEGGKVGSLFQYTSALIVFGGTIGAVGLSFPAEDLKRVFSIFKVAFRKNKSRYDELIIFFRDIAIKSRKNGLLSLEEEISRKDGMEPFIAKGLQMIVDGIDPETVKSTLEAEAYITFERHKSGIAIFESAGGFAPTMGIIGTVMGLVHVLSNLDDPQTLGPKIAVAFIATLYGVASANLLWLPIANKLKALNKKEQMEKELIIDAVISIQEGINPNVLVEKLICFVEKNNDKPMGNSEEKQPVSING</sequence>
<feature type="domain" description="MotA/TolQ/ExbB proton channel" evidence="9">
    <location>
        <begin position="103"/>
        <end position="220"/>
    </location>
</feature>
<keyword evidence="7" id="KW-0653">Protein transport</keyword>
<feature type="transmembrane region" description="Helical" evidence="8">
    <location>
        <begin position="30"/>
        <end position="51"/>
    </location>
</feature>
<comment type="similarity">
    <text evidence="7">Belongs to the exbB/tolQ family.</text>
</comment>
<dbReference type="GO" id="GO:0005886">
    <property type="term" value="C:plasma membrane"/>
    <property type="evidence" value="ECO:0007669"/>
    <property type="project" value="UniProtKB-SubCell"/>
</dbReference>
<keyword evidence="2" id="KW-1003">Cell membrane</keyword>
<keyword evidence="3 8" id="KW-0812">Transmembrane</keyword>
<feature type="transmembrane region" description="Helical" evidence="8">
    <location>
        <begin position="150"/>
        <end position="172"/>
    </location>
</feature>
<dbReference type="InterPro" id="IPR046786">
    <property type="entry name" value="MotA_N"/>
</dbReference>
<dbReference type="GO" id="GO:0015031">
    <property type="term" value="P:protein transport"/>
    <property type="evidence" value="ECO:0007669"/>
    <property type="project" value="UniProtKB-KW"/>
</dbReference>